<evidence type="ECO:0000256" key="2">
    <source>
        <dbReference type="ARBA" id="ARBA00022801"/>
    </source>
</evidence>
<comment type="similarity">
    <text evidence="1">Belongs to the thioesterase PaaI family.</text>
</comment>
<dbReference type="Gene3D" id="3.10.129.10">
    <property type="entry name" value="Hotdog Thioesterase"/>
    <property type="match status" value="1"/>
</dbReference>
<dbReference type="CDD" id="cd03443">
    <property type="entry name" value="PaaI_thioesterase"/>
    <property type="match status" value="1"/>
</dbReference>
<dbReference type="NCBIfam" id="TIGR00369">
    <property type="entry name" value="unchar_dom_1"/>
    <property type="match status" value="1"/>
</dbReference>
<feature type="domain" description="Thioesterase" evidence="3">
    <location>
        <begin position="56"/>
        <end position="127"/>
    </location>
</feature>
<protein>
    <submittedName>
        <fullName evidence="4">Phenylacetic acid degradation protein PaaD</fullName>
    </submittedName>
</protein>
<evidence type="ECO:0000313" key="4">
    <source>
        <dbReference type="EMBL" id="PJK30374.1"/>
    </source>
</evidence>
<name>A0A2M9G3W4_9PROT</name>
<dbReference type="AlphaFoldDB" id="A0A2M9G3W4"/>
<dbReference type="Proteomes" id="UP000229498">
    <property type="component" value="Unassembled WGS sequence"/>
</dbReference>
<gene>
    <name evidence="4" type="primary">paaD</name>
    <name evidence="4" type="ORF">CVT23_06875</name>
</gene>
<dbReference type="FunFam" id="3.10.129.10:FF:000022">
    <property type="entry name" value="Phenylacetic acid degradation protein"/>
    <property type="match status" value="1"/>
</dbReference>
<evidence type="ECO:0000259" key="3">
    <source>
        <dbReference type="Pfam" id="PF03061"/>
    </source>
</evidence>
<dbReference type="GO" id="GO:0016289">
    <property type="term" value="F:acyl-CoA hydrolase activity"/>
    <property type="evidence" value="ECO:0007669"/>
    <property type="project" value="TreeGrafter"/>
</dbReference>
<dbReference type="Pfam" id="PF03061">
    <property type="entry name" value="4HBT"/>
    <property type="match status" value="1"/>
</dbReference>
<organism evidence="4 5">
    <name type="scientific">Minwuia thermotolerans</name>
    <dbReference type="NCBI Taxonomy" id="2056226"/>
    <lineage>
        <taxon>Bacteria</taxon>
        <taxon>Pseudomonadati</taxon>
        <taxon>Pseudomonadota</taxon>
        <taxon>Alphaproteobacteria</taxon>
        <taxon>Minwuiales</taxon>
        <taxon>Minwuiaceae</taxon>
        <taxon>Minwuia</taxon>
    </lineage>
</organism>
<dbReference type="OrthoDB" id="32575at2"/>
<dbReference type="InterPro" id="IPR003736">
    <property type="entry name" value="PAAI_dom"/>
</dbReference>
<dbReference type="SUPFAM" id="SSF54637">
    <property type="entry name" value="Thioesterase/thiol ester dehydrase-isomerase"/>
    <property type="match status" value="1"/>
</dbReference>
<dbReference type="InterPro" id="IPR006683">
    <property type="entry name" value="Thioestr_dom"/>
</dbReference>
<keyword evidence="5" id="KW-1185">Reference proteome</keyword>
<dbReference type="InterPro" id="IPR052723">
    <property type="entry name" value="Acyl-CoA_thioesterase_PaaI"/>
</dbReference>
<dbReference type="PANTHER" id="PTHR42856:SF1">
    <property type="entry name" value="ACYL-COENZYME A THIOESTERASE PAAI"/>
    <property type="match status" value="1"/>
</dbReference>
<comment type="caution">
    <text evidence="4">The sequence shown here is derived from an EMBL/GenBank/DDBJ whole genome shotgun (WGS) entry which is preliminary data.</text>
</comment>
<reference evidence="4 5" key="1">
    <citation type="submission" date="2017-11" db="EMBL/GenBank/DDBJ databases">
        <title>Draft genome sequence of Rhizobiales bacterium SY3-13.</title>
        <authorList>
            <person name="Sun C."/>
        </authorList>
    </citation>
    <scope>NUCLEOTIDE SEQUENCE [LARGE SCALE GENOMIC DNA]</scope>
    <source>
        <strain evidence="4 5">SY3-13</strain>
    </source>
</reference>
<evidence type="ECO:0000256" key="1">
    <source>
        <dbReference type="ARBA" id="ARBA00008324"/>
    </source>
</evidence>
<dbReference type="EMBL" id="PHIG01000028">
    <property type="protein sequence ID" value="PJK30374.1"/>
    <property type="molecule type" value="Genomic_DNA"/>
</dbReference>
<dbReference type="RefSeq" id="WP_109795085.1">
    <property type="nucleotide sequence ID" value="NZ_PHIG01000028.1"/>
</dbReference>
<accession>A0A2M9G3W4</accession>
<dbReference type="NCBIfam" id="TIGR02286">
    <property type="entry name" value="PaaD"/>
    <property type="match status" value="1"/>
</dbReference>
<sequence>MSHDPEHVARAAAKRMYATDHAARSLGIHVIDVGPGRSVLGMTVRSTMVNGHDIGHGGMTFTLADTAMAYACNSYNQISVAHTTQITFLAPTYAGDVLRATASETAVRGRTGIYDVRVQNQKGETVAVFRGQTQNLKGKLVEDLPITREI</sequence>
<evidence type="ECO:0000313" key="5">
    <source>
        <dbReference type="Proteomes" id="UP000229498"/>
    </source>
</evidence>
<dbReference type="InterPro" id="IPR029069">
    <property type="entry name" value="HotDog_dom_sf"/>
</dbReference>
<dbReference type="InterPro" id="IPR011973">
    <property type="entry name" value="PaaD"/>
</dbReference>
<keyword evidence="2" id="KW-0378">Hydrolase</keyword>
<dbReference type="PANTHER" id="PTHR42856">
    <property type="entry name" value="ACYL-COENZYME A THIOESTERASE PAAI"/>
    <property type="match status" value="1"/>
</dbReference>
<proteinExistence type="inferred from homology"/>